<keyword evidence="2" id="KW-1185">Reference proteome</keyword>
<dbReference type="EMBL" id="BSNK01000002">
    <property type="protein sequence ID" value="GLQ23929.1"/>
    <property type="molecule type" value="Genomic_DNA"/>
</dbReference>
<dbReference type="RefSeq" id="WP_284389845.1">
    <property type="nucleotide sequence ID" value="NZ_BSNK01000002.1"/>
</dbReference>
<evidence type="ECO:0008006" key="3">
    <source>
        <dbReference type="Google" id="ProtNLM"/>
    </source>
</evidence>
<dbReference type="Proteomes" id="UP001161391">
    <property type="component" value="Unassembled WGS sequence"/>
</dbReference>
<name>A0ABQ5V8S2_9PROT</name>
<sequence length="66" mass="7514">MKLAQRSLILVSVGTALFLGACTIKHEFVPPKEPLRIELAIKIDQEVRVRLDKDVEELINENPDLF</sequence>
<organism evidence="1 2">
    <name type="scientific">Algimonas ampicilliniresistens</name>
    <dbReference type="NCBI Taxonomy" id="1298735"/>
    <lineage>
        <taxon>Bacteria</taxon>
        <taxon>Pseudomonadati</taxon>
        <taxon>Pseudomonadota</taxon>
        <taxon>Alphaproteobacteria</taxon>
        <taxon>Maricaulales</taxon>
        <taxon>Robiginitomaculaceae</taxon>
        <taxon>Algimonas</taxon>
    </lineage>
</organism>
<reference evidence="1" key="2">
    <citation type="submission" date="2023-01" db="EMBL/GenBank/DDBJ databases">
        <title>Draft genome sequence of Algimonas ampicilliniresistens strain NBRC 108219.</title>
        <authorList>
            <person name="Sun Q."/>
            <person name="Mori K."/>
        </authorList>
    </citation>
    <scope>NUCLEOTIDE SEQUENCE</scope>
    <source>
        <strain evidence="1">NBRC 108219</strain>
    </source>
</reference>
<dbReference type="InterPro" id="IPR025985">
    <property type="entry name" value="YnbE"/>
</dbReference>
<proteinExistence type="predicted"/>
<evidence type="ECO:0000313" key="2">
    <source>
        <dbReference type="Proteomes" id="UP001161391"/>
    </source>
</evidence>
<dbReference type="PROSITE" id="PS51257">
    <property type="entry name" value="PROKAR_LIPOPROTEIN"/>
    <property type="match status" value="1"/>
</dbReference>
<reference evidence="1" key="1">
    <citation type="journal article" date="2014" name="Int. J. Syst. Evol. Microbiol.">
        <title>Complete genome of a new Firmicutes species belonging to the dominant human colonic microbiota ('Ruminococcus bicirculans') reveals two chromosomes and a selective capacity to utilize plant glucans.</title>
        <authorList>
            <consortium name="NISC Comparative Sequencing Program"/>
            <person name="Wegmann U."/>
            <person name="Louis P."/>
            <person name="Goesmann A."/>
            <person name="Henrissat B."/>
            <person name="Duncan S.H."/>
            <person name="Flint H.J."/>
        </authorList>
    </citation>
    <scope>NUCLEOTIDE SEQUENCE</scope>
    <source>
        <strain evidence="1">NBRC 108219</strain>
    </source>
</reference>
<evidence type="ECO:0000313" key="1">
    <source>
        <dbReference type="EMBL" id="GLQ23929.1"/>
    </source>
</evidence>
<protein>
    <recommendedName>
        <fullName evidence="3">YnbE-like lipoprotein</fullName>
    </recommendedName>
</protein>
<comment type="caution">
    <text evidence="1">The sequence shown here is derived from an EMBL/GenBank/DDBJ whole genome shotgun (WGS) entry which is preliminary data.</text>
</comment>
<gene>
    <name evidence="1" type="primary">ynbE</name>
    <name evidence="1" type="ORF">GCM10007853_18030</name>
</gene>
<accession>A0ABQ5V8S2</accession>
<dbReference type="Pfam" id="PF13617">
    <property type="entry name" value="Lipoprotein_19"/>
    <property type="match status" value="1"/>
</dbReference>